<keyword evidence="1" id="KW-0732">Signal</keyword>
<evidence type="ECO:0000313" key="3">
    <source>
        <dbReference type="Proteomes" id="UP000218327"/>
    </source>
</evidence>
<gene>
    <name evidence="2" type="ORF">COA96_02330</name>
</gene>
<comment type="caution">
    <text evidence="2">The sequence shown here is derived from an EMBL/GenBank/DDBJ whole genome shotgun (WGS) entry which is preliminary data.</text>
</comment>
<feature type="signal peptide" evidence="1">
    <location>
        <begin position="1"/>
        <end position="21"/>
    </location>
</feature>
<protein>
    <recommendedName>
        <fullName evidence="4">Cytochrome C Planctomycete-type domain-containing protein</fullName>
    </recommendedName>
</protein>
<proteinExistence type="predicted"/>
<organism evidence="2 3">
    <name type="scientific">SAR86 cluster bacterium</name>
    <dbReference type="NCBI Taxonomy" id="2030880"/>
    <lineage>
        <taxon>Bacteria</taxon>
        <taxon>Pseudomonadati</taxon>
        <taxon>Pseudomonadota</taxon>
        <taxon>Gammaproteobacteria</taxon>
        <taxon>SAR86 cluster</taxon>
    </lineage>
</organism>
<feature type="chain" id="PRO_5013037396" description="Cytochrome C Planctomycete-type domain-containing protein" evidence="1">
    <location>
        <begin position="22"/>
        <end position="371"/>
    </location>
</feature>
<evidence type="ECO:0000256" key="1">
    <source>
        <dbReference type="SAM" id="SignalP"/>
    </source>
</evidence>
<dbReference type="NCBIfam" id="TIGR03806">
    <property type="entry name" value="chp_HNE_0200"/>
    <property type="match status" value="1"/>
</dbReference>
<dbReference type="Proteomes" id="UP000218327">
    <property type="component" value="Unassembled WGS sequence"/>
</dbReference>
<reference evidence="3" key="1">
    <citation type="submission" date="2017-08" db="EMBL/GenBank/DDBJ databases">
        <title>A dynamic microbial community with high functional redundancy inhabits the cold, oxic subseafloor aquifer.</title>
        <authorList>
            <person name="Tully B.J."/>
            <person name="Wheat C.G."/>
            <person name="Glazer B.T."/>
            <person name="Huber J.A."/>
        </authorList>
    </citation>
    <scope>NUCLEOTIDE SEQUENCE [LARGE SCALE GENOMIC DNA]</scope>
</reference>
<dbReference type="InterPro" id="IPR022269">
    <property type="entry name" value="SO_2930-like_C"/>
</dbReference>
<evidence type="ECO:0008006" key="4">
    <source>
        <dbReference type="Google" id="ProtNLM"/>
    </source>
</evidence>
<dbReference type="PROSITE" id="PS51257">
    <property type="entry name" value="PROKAR_LIPOPROTEIN"/>
    <property type="match status" value="1"/>
</dbReference>
<accession>A0A2A5B923</accession>
<dbReference type="AlphaFoldDB" id="A0A2A5B923"/>
<name>A0A2A5B923_9GAMM</name>
<evidence type="ECO:0000313" key="2">
    <source>
        <dbReference type="EMBL" id="PCJ28019.1"/>
    </source>
</evidence>
<dbReference type="EMBL" id="NVVJ01000004">
    <property type="protein sequence ID" value="PCJ28019.1"/>
    <property type="molecule type" value="Genomic_DNA"/>
</dbReference>
<sequence>MSPRNWRVPLAASVVVFLLFACSDTDPVFHDEVRPLRLSDWNLYSLTSDELLPSEASLVFRPANQLFTDYAHKLRTLWIPDNAQAHLLDGEIDYPVGTIISKTFYYPLDTSGDMVKTSDPGLKRIDLGQNQLIETRLLVRKESGWDAFPYVWNDEQSEAFLRVAGASKAIQLHDIESPIENTNLEFAYFVPNENQCAGCHITSHPDGDMQPLGAIASQLSASFSPTEGQLDIQTEILRKRGWLDEIPARMESKPWNDESQPLEDRALAYLNIHCGHCHNPNGAADTSGLILDGSHSIDVSTGICKPPVAAGGGTGNLLYGIVPGEPEQSILVYRMQSTAPDEMMPELGRSLVHTEGVDLIRRWISSMPGSC</sequence>